<dbReference type="EMBL" id="KI394634">
    <property type="protein sequence ID" value="ERN02334.1"/>
    <property type="molecule type" value="Genomic_DNA"/>
</dbReference>
<dbReference type="Proteomes" id="UP000017836">
    <property type="component" value="Unassembled WGS sequence"/>
</dbReference>
<protein>
    <submittedName>
        <fullName evidence="2">Uncharacterized protein</fullName>
    </submittedName>
</protein>
<feature type="compositionally biased region" description="Basic residues" evidence="1">
    <location>
        <begin position="90"/>
        <end position="99"/>
    </location>
</feature>
<feature type="region of interest" description="Disordered" evidence="1">
    <location>
        <begin position="83"/>
        <end position="103"/>
    </location>
</feature>
<organism evidence="2 3">
    <name type="scientific">Amborella trichopoda</name>
    <dbReference type="NCBI Taxonomy" id="13333"/>
    <lineage>
        <taxon>Eukaryota</taxon>
        <taxon>Viridiplantae</taxon>
        <taxon>Streptophyta</taxon>
        <taxon>Embryophyta</taxon>
        <taxon>Tracheophyta</taxon>
        <taxon>Spermatophyta</taxon>
        <taxon>Magnoliopsida</taxon>
        <taxon>Amborellales</taxon>
        <taxon>Amborellaceae</taxon>
        <taxon>Amborella</taxon>
    </lineage>
</organism>
<dbReference type="AlphaFoldDB" id="W1P3W9"/>
<dbReference type="Gramene" id="ERN02334">
    <property type="protein sequence ID" value="ERN02334"/>
    <property type="gene ID" value="AMTR_s00096p00013440"/>
</dbReference>
<reference evidence="3" key="1">
    <citation type="journal article" date="2013" name="Science">
        <title>The Amborella genome and the evolution of flowering plants.</title>
        <authorList>
            <consortium name="Amborella Genome Project"/>
        </authorList>
    </citation>
    <scope>NUCLEOTIDE SEQUENCE [LARGE SCALE GENOMIC DNA]</scope>
</reference>
<evidence type="ECO:0000313" key="2">
    <source>
        <dbReference type="EMBL" id="ERN02334.1"/>
    </source>
</evidence>
<dbReference type="HOGENOM" id="CLU_814681_0_0_1"/>
<evidence type="ECO:0000256" key="1">
    <source>
        <dbReference type="SAM" id="MobiDB-lite"/>
    </source>
</evidence>
<name>W1P3W9_AMBTC</name>
<evidence type="ECO:0000313" key="3">
    <source>
        <dbReference type="Proteomes" id="UP000017836"/>
    </source>
</evidence>
<proteinExistence type="predicted"/>
<sequence length="341" mass="37301">MVLELPHYLVTIDQEVGKDTFVIKVVADDGSVRSYPGKDALPSEILVEGLKIGLVAKVVKLGLSCNGGDAQHKETTQNLHVAGNLDDRRRRQHSKKKKKSDKELPCIETMGAITSGVVPALNPPIVVASTISMMLDGPLLGEETTDVKGKAVPMQNSNLDIMKAEITNLGGLTGSQIPWVVSCKSKGVNDGVVLPDGMGGDTMEGGTYLHVALSQSPKVYLHDDLHLESDRKNFAVDFLQLYFSKFNKESYWKLVEEKRVIPHLEASLLRLLGGPSIIDAFVSKVEVFESDSDNVDTEEPKVEAMVSDMGMDFNIPIRVLFDEVKQIKKVRRTMDSGADIA</sequence>
<accession>W1P3W9</accession>
<keyword evidence="3" id="KW-1185">Reference proteome</keyword>
<gene>
    <name evidence="2" type="ORF">AMTR_s00096p00013440</name>
</gene>